<evidence type="ECO:0000313" key="1">
    <source>
        <dbReference type="EMBL" id="MCB2406529.1"/>
    </source>
</evidence>
<reference evidence="1" key="1">
    <citation type="submission" date="2021-10" db="EMBL/GenBank/DDBJ databases">
        <authorList>
            <person name="Dean J.D."/>
            <person name="Kim M.K."/>
            <person name="Newey C.N."/>
            <person name="Stoker T.S."/>
            <person name="Thompson D.W."/>
            <person name="Grose J.H."/>
        </authorList>
    </citation>
    <scope>NUCLEOTIDE SEQUENCE</scope>
    <source>
        <strain evidence="1">BT178</strain>
    </source>
</reference>
<protein>
    <submittedName>
        <fullName evidence="1">Uncharacterized protein</fullName>
    </submittedName>
</protein>
<dbReference type="EMBL" id="JAJADR010000001">
    <property type="protein sequence ID" value="MCB2406529.1"/>
    <property type="molecule type" value="Genomic_DNA"/>
</dbReference>
<gene>
    <name evidence="1" type="ORF">LGH74_00945</name>
</gene>
<sequence>MKLRIEDNSLRLRLSAAEVAQFTAAGRLESVVRLGPLPTDRLTYALEQVDAAEFQFSYAAGSLTVLVPAAAATAWLTTEQNGLSASVAVAENQALRILVEKDLDCRH</sequence>
<dbReference type="InterPro" id="IPR053825">
    <property type="entry name" value="DUF7009"/>
</dbReference>
<name>A0ABS8AK67_9BACT</name>
<comment type="caution">
    <text evidence="1">The sequence shown here is derived from an EMBL/GenBank/DDBJ whole genome shotgun (WGS) entry which is preliminary data.</text>
</comment>
<dbReference type="Pfam" id="PF22668">
    <property type="entry name" value="DUF7009"/>
    <property type="match status" value="1"/>
</dbReference>
<proteinExistence type="predicted"/>
<evidence type="ECO:0000313" key="2">
    <source>
        <dbReference type="Proteomes" id="UP001165296"/>
    </source>
</evidence>
<organism evidence="1 2">
    <name type="scientific">Hymenobacter lucidus</name>
    <dbReference type="NCBI Taxonomy" id="2880930"/>
    <lineage>
        <taxon>Bacteria</taxon>
        <taxon>Pseudomonadati</taxon>
        <taxon>Bacteroidota</taxon>
        <taxon>Cytophagia</taxon>
        <taxon>Cytophagales</taxon>
        <taxon>Hymenobacteraceae</taxon>
        <taxon>Hymenobacter</taxon>
    </lineage>
</organism>
<dbReference type="RefSeq" id="WP_226170520.1">
    <property type="nucleotide sequence ID" value="NZ_JAJADR010000001.1"/>
</dbReference>
<accession>A0ABS8AK67</accession>
<dbReference type="Proteomes" id="UP001165296">
    <property type="component" value="Unassembled WGS sequence"/>
</dbReference>
<keyword evidence="2" id="KW-1185">Reference proteome</keyword>